<protein>
    <submittedName>
        <fullName evidence="1">320_t:CDS:1</fullName>
    </submittedName>
</protein>
<gene>
    <name evidence="1" type="ORF">ACOLOM_LOCUS8556</name>
</gene>
<evidence type="ECO:0000313" key="1">
    <source>
        <dbReference type="EMBL" id="CAG8660042.1"/>
    </source>
</evidence>
<evidence type="ECO:0000313" key="2">
    <source>
        <dbReference type="Proteomes" id="UP000789525"/>
    </source>
</evidence>
<dbReference type="Proteomes" id="UP000789525">
    <property type="component" value="Unassembled WGS sequence"/>
</dbReference>
<reference evidence="1" key="1">
    <citation type="submission" date="2021-06" db="EMBL/GenBank/DDBJ databases">
        <authorList>
            <person name="Kallberg Y."/>
            <person name="Tangrot J."/>
            <person name="Rosling A."/>
        </authorList>
    </citation>
    <scope>NUCLEOTIDE SEQUENCE</scope>
    <source>
        <strain evidence="1">CL356</strain>
    </source>
</reference>
<comment type="caution">
    <text evidence="1">The sequence shown here is derived from an EMBL/GenBank/DDBJ whole genome shotgun (WGS) entry which is preliminary data.</text>
</comment>
<accession>A0ACA9NMH6</accession>
<feature type="non-terminal residue" evidence="1">
    <location>
        <position position="1"/>
    </location>
</feature>
<keyword evidence="2" id="KW-1185">Reference proteome</keyword>
<organism evidence="1 2">
    <name type="scientific">Acaulospora colombiana</name>
    <dbReference type="NCBI Taxonomy" id="27376"/>
    <lineage>
        <taxon>Eukaryota</taxon>
        <taxon>Fungi</taxon>
        <taxon>Fungi incertae sedis</taxon>
        <taxon>Mucoromycota</taxon>
        <taxon>Glomeromycotina</taxon>
        <taxon>Glomeromycetes</taxon>
        <taxon>Diversisporales</taxon>
        <taxon>Acaulosporaceae</taxon>
        <taxon>Acaulospora</taxon>
    </lineage>
</organism>
<dbReference type="EMBL" id="CAJVPT010022442">
    <property type="protein sequence ID" value="CAG8660042.1"/>
    <property type="molecule type" value="Genomic_DNA"/>
</dbReference>
<sequence>VLKTIFGYAIEIDTNVVTVKAMAQKVIFQIASINTPLCVSTLTYDSSHSKKPIEKNGYLKLISLFIRKRPLILYSNLSALVESVVKSLDPNIPKMRDTVLQTTTSVLHDFVKTFPSITFHGGTQKLAVGTLEGASIIYDLRTATRCHILEGHTKAVTAITFSGDGKIIVSCSLEEGTVRVWNPNPGFLGMIAGSLTHGGGSGTAGGNGSSRNGINGVGGHSVFSRNETSKGVKMGFKGSLSSSVKPIKTFGFNLGEDEVAGYFRRTFERYSFGGTNNFYLCANVLPAIYWYNIIDERTRDGI</sequence>
<name>A0ACA9NMH6_9GLOM</name>
<proteinExistence type="predicted"/>